<protein>
    <recommendedName>
        <fullName evidence="17">3-oxoacyl-[acyl-carrier-protein] synthase</fullName>
    </recommendedName>
</protein>
<dbReference type="Proteomes" id="UP000005205">
    <property type="component" value="Unassembled WGS sequence"/>
</dbReference>
<dbReference type="KEGG" id="acep:105619582"/>
<keyword evidence="4 17" id="KW-0808">Transferase</keyword>
<dbReference type="STRING" id="12957.A0A158NG31"/>
<dbReference type="NCBIfam" id="TIGR03150">
    <property type="entry name" value="fabF"/>
    <property type="match status" value="1"/>
</dbReference>
<dbReference type="InterPro" id="IPR020841">
    <property type="entry name" value="PKS_Beta-ketoAc_synthase_dom"/>
</dbReference>
<comment type="catalytic activity">
    <reaction evidence="13">
        <text>decanoyl-[ACP] + malonyl-[ACP] + H(+) = 3-oxododecanoyl-[ACP] + holo-[ACP] + CO2</text>
        <dbReference type="Rhea" id="RHEA:41868"/>
        <dbReference type="Rhea" id="RHEA-COMP:9623"/>
        <dbReference type="Rhea" id="RHEA-COMP:9640"/>
        <dbReference type="Rhea" id="RHEA-COMP:9641"/>
        <dbReference type="Rhea" id="RHEA-COMP:9685"/>
        <dbReference type="ChEBI" id="CHEBI:15378"/>
        <dbReference type="ChEBI" id="CHEBI:16526"/>
        <dbReference type="ChEBI" id="CHEBI:64479"/>
        <dbReference type="ChEBI" id="CHEBI:78449"/>
        <dbReference type="ChEBI" id="CHEBI:78468"/>
        <dbReference type="ChEBI" id="CHEBI:78469"/>
    </reaction>
    <physiologicalReaction direction="left-to-right" evidence="13">
        <dbReference type="Rhea" id="RHEA:41869"/>
    </physiologicalReaction>
</comment>
<evidence type="ECO:0000256" key="4">
    <source>
        <dbReference type="ARBA" id="ARBA00022679"/>
    </source>
</evidence>
<comment type="catalytic activity">
    <reaction evidence="12">
        <text>a fatty acyl-[ACP] + malonyl-[ACP] + H(+) = a 3-oxoacyl-[ACP] + holo-[ACP] + CO2</text>
        <dbReference type="Rhea" id="RHEA:22836"/>
        <dbReference type="Rhea" id="RHEA-COMP:9623"/>
        <dbReference type="Rhea" id="RHEA-COMP:9685"/>
        <dbReference type="Rhea" id="RHEA-COMP:9916"/>
        <dbReference type="Rhea" id="RHEA-COMP:14125"/>
        <dbReference type="ChEBI" id="CHEBI:15378"/>
        <dbReference type="ChEBI" id="CHEBI:16526"/>
        <dbReference type="ChEBI" id="CHEBI:64479"/>
        <dbReference type="ChEBI" id="CHEBI:78449"/>
        <dbReference type="ChEBI" id="CHEBI:78776"/>
        <dbReference type="ChEBI" id="CHEBI:138651"/>
        <dbReference type="EC" id="2.3.1.41"/>
    </reaction>
    <physiologicalReaction direction="left-to-right" evidence="12">
        <dbReference type="Rhea" id="RHEA:22837"/>
    </physiologicalReaction>
</comment>
<evidence type="ECO:0000256" key="2">
    <source>
        <dbReference type="ARBA" id="ARBA00008467"/>
    </source>
</evidence>
<dbReference type="InParanoid" id="A0A158NG31"/>
<dbReference type="OrthoDB" id="5334845at2759"/>
<evidence type="ECO:0000256" key="10">
    <source>
        <dbReference type="ARBA" id="ARBA00047451"/>
    </source>
</evidence>
<evidence type="ECO:0000313" key="21">
    <source>
        <dbReference type="EnsemblMetazoa" id="XP_012056489.1"/>
    </source>
</evidence>
<evidence type="ECO:0000256" key="3">
    <source>
        <dbReference type="ARBA" id="ARBA00022516"/>
    </source>
</evidence>
<dbReference type="GO" id="GO:0006633">
    <property type="term" value="P:fatty acid biosynthetic process"/>
    <property type="evidence" value="ECO:0007669"/>
    <property type="project" value="UniProtKB-KW"/>
</dbReference>
<evidence type="ECO:0000256" key="14">
    <source>
        <dbReference type="ARBA" id="ARBA00049449"/>
    </source>
</evidence>
<evidence type="ECO:0000256" key="13">
    <source>
        <dbReference type="ARBA" id="ARBA00049109"/>
    </source>
</evidence>
<dbReference type="InterPro" id="IPR016039">
    <property type="entry name" value="Thiolase-like"/>
</dbReference>
<dbReference type="Pfam" id="PF00109">
    <property type="entry name" value="ketoacyl-synt"/>
    <property type="match status" value="1"/>
</dbReference>
<feature type="active site" description="For beta-ketoacyl synthase activity" evidence="18">
    <location>
        <position position="186"/>
    </location>
</feature>
<evidence type="ECO:0000259" key="20">
    <source>
        <dbReference type="PROSITE" id="PS52004"/>
    </source>
</evidence>
<dbReference type="Gene3D" id="3.40.47.10">
    <property type="match status" value="2"/>
</dbReference>
<comment type="similarity">
    <text evidence="2 17 19">Belongs to the thiolase-like superfamily. Beta-ketoacyl-ACP synthases family.</text>
</comment>
<gene>
    <name evidence="21" type="primary">105619582</name>
</gene>
<keyword evidence="3 17" id="KW-0444">Lipid biosynthesis</keyword>
<dbReference type="FunFam" id="3.40.47.10:FF:000024">
    <property type="entry name" value="3-oxoacyl-[acyl-carrier-protein] synthase, mitochondrial"/>
    <property type="match status" value="1"/>
</dbReference>
<dbReference type="SMART" id="SM00825">
    <property type="entry name" value="PKS_KS"/>
    <property type="match status" value="1"/>
</dbReference>
<dbReference type="AlphaFoldDB" id="A0A158NG31"/>
<dbReference type="GO" id="GO:0005739">
    <property type="term" value="C:mitochondrion"/>
    <property type="evidence" value="ECO:0007669"/>
    <property type="project" value="TreeGrafter"/>
</dbReference>
<keyword evidence="5" id="KW-0276">Fatty acid metabolism</keyword>
<comment type="catalytic activity">
    <reaction evidence="9">
        <text>hexanoyl-[ACP] + malonyl-[ACP] + H(+) = 3-oxooctanoyl-[ACP] + holo-[ACP] + CO2</text>
        <dbReference type="Rhea" id="RHEA:41836"/>
        <dbReference type="Rhea" id="RHEA-COMP:9623"/>
        <dbReference type="Rhea" id="RHEA-COMP:9632"/>
        <dbReference type="Rhea" id="RHEA-COMP:9633"/>
        <dbReference type="Rhea" id="RHEA-COMP:9685"/>
        <dbReference type="ChEBI" id="CHEBI:15378"/>
        <dbReference type="ChEBI" id="CHEBI:16526"/>
        <dbReference type="ChEBI" id="CHEBI:64479"/>
        <dbReference type="ChEBI" id="CHEBI:78449"/>
        <dbReference type="ChEBI" id="CHEBI:78459"/>
        <dbReference type="ChEBI" id="CHEBI:78460"/>
    </reaction>
    <physiologicalReaction direction="left-to-right" evidence="9">
        <dbReference type="Rhea" id="RHEA:41837"/>
    </physiologicalReaction>
</comment>
<reference evidence="21" key="2">
    <citation type="submission" date="2016-04" db="UniProtKB">
        <authorList>
            <consortium name="EnsemblMetazoa"/>
        </authorList>
    </citation>
    <scope>IDENTIFICATION</scope>
</reference>
<evidence type="ECO:0000256" key="18">
    <source>
        <dbReference type="PIRSR" id="PIRSR000447-1"/>
    </source>
</evidence>
<proteinExistence type="inferred from homology"/>
<reference evidence="22" key="1">
    <citation type="journal article" date="2011" name="PLoS Genet.">
        <title>The genome sequence of the leaf-cutter ant Atta cephalotes reveals insights into its obligate symbiotic lifestyle.</title>
        <authorList>
            <person name="Suen G."/>
            <person name="Teiling C."/>
            <person name="Li L."/>
            <person name="Holt C."/>
            <person name="Abouheif E."/>
            <person name="Bornberg-Bauer E."/>
            <person name="Bouffard P."/>
            <person name="Caldera E.J."/>
            <person name="Cash E."/>
            <person name="Cavanaugh A."/>
            <person name="Denas O."/>
            <person name="Elhaik E."/>
            <person name="Fave M.J."/>
            <person name="Gadau J."/>
            <person name="Gibson J.D."/>
            <person name="Graur D."/>
            <person name="Grubbs K.J."/>
            <person name="Hagen D.E."/>
            <person name="Harkins T.T."/>
            <person name="Helmkampf M."/>
            <person name="Hu H."/>
            <person name="Johnson B.R."/>
            <person name="Kim J."/>
            <person name="Marsh S.E."/>
            <person name="Moeller J.A."/>
            <person name="Munoz-Torres M.C."/>
            <person name="Murphy M.C."/>
            <person name="Naughton M.C."/>
            <person name="Nigam S."/>
            <person name="Overson R."/>
            <person name="Rajakumar R."/>
            <person name="Reese J.T."/>
            <person name="Scott J.J."/>
            <person name="Smith C.R."/>
            <person name="Tao S."/>
            <person name="Tsutsui N.D."/>
            <person name="Viljakainen L."/>
            <person name="Wissler L."/>
            <person name="Yandell M.D."/>
            <person name="Zimmer F."/>
            <person name="Taylor J."/>
            <person name="Slater S.C."/>
            <person name="Clifton S.W."/>
            <person name="Warren W.C."/>
            <person name="Elsik C.G."/>
            <person name="Smith C.D."/>
            <person name="Weinstock G.M."/>
            <person name="Gerardo N.M."/>
            <person name="Currie C.R."/>
        </authorList>
    </citation>
    <scope>NUCLEOTIDE SEQUENCE [LARGE SCALE GENOMIC DNA]</scope>
</reference>
<evidence type="ECO:0000256" key="9">
    <source>
        <dbReference type="ARBA" id="ARBA00047394"/>
    </source>
</evidence>
<feature type="domain" description="Ketosynthase family 3 (KS3)" evidence="20">
    <location>
        <begin position="19"/>
        <end position="437"/>
    </location>
</feature>
<comment type="catalytic activity">
    <reaction evidence="14">
        <text>butanoyl-[ACP] + malonyl-[ACP] + H(+) = 3-oxohexanoyl-[ACP] + holo-[ACP] + CO2</text>
        <dbReference type="Rhea" id="RHEA:41820"/>
        <dbReference type="Rhea" id="RHEA-COMP:9623"/>
        <dbReference type="Rhea" id="RHEA-COMP:9628"/>
        <dbReference type="Rhea" id="RHEA-COMP:9629"/>
        <dbReference type="Rhea" id="RHEA-COMP:9685"/>
        <dbReference type="ChEBI" id="CHEBI:15378"/>
        <dbReference type="ChEBI" id="CHEBI:16526"/>
        <dbReference type="ChEBI" id="CHEBI:64479"/>
        <dbReference type="ChEBI" id="CHEBI:78449"/>
        <dbReference type="ChEBI" id="CHEBI:78454"/>
        <dbReference type="ChEBI" id="CHEBI:78456"/>
    </reaction>
    <physiologicalReaction direction="left-to-right" evidence="14">
        <dbReference type="Rhea" id="RHEA:41821"/>
    </physiologicalReaction>
</comment>
<evidence type="ECO:0000256" key="1">
    <source>
        <dbReference type="ARBA" id="ARBA00005194"/>
    </source>
</evidence>
<dbReference type="PROSITE" id="PS52004">
    <property type="entry name" value="KS3_2"/>
    <property type="match status" value="1"/>
</dbReference>
<evidence type="ECO:0000256" key="17">
    <source>
        <dbReference type="PIRNR" id="PIRNR000447"/>
    </source>
</evidence>
<dbReference type="GO" id="GO:0004315">
    <property type="term" value="F:3-oxoacyl-[acyl-carrier-protein] synthase activity"/>
    <property type="evidence" value="ECO:0007669"/>
    <property type="project" value="UniProtKB-EC"/>
</dbReference>
<dbReference type="FunFam" id="3.40.47.10:FF:000015">
    <property type="entry name" value="3-oxoacyl-[acyl-carrier-protein] synthase, mitochondrial"/>
    <property type="match status" value="1"/>
</dbReference>
<keyword evidence="7 17" id="KW-0275">Fatty acid biosynthesis</keyword>
<evidence type="ECO:0000256" key="8">
    <source>
        <dbReference type="ARBA" id="ARBA00023315"/>
    </source>
</evidence>
<dbReference type="FunCoup" id="A0A158NG31">
    <property type="interactions" value="840"/>
</dbReference>
<dbReference type="PROSITE" id="PS00606">
    <property type="entry name" value="KS3_1"/>
    <property type="match status" value="1"/>
</dbReference>
<dbReference type="InterPro" id="IPR014030">
    <property type="entry name" value="Ketoacyl_synth_N"/>
</dbReference>
<dbReference type="PANTHER" id="PTHR11712:SF336">
    <property type="entry name" value="3-OXOACYL-[ACYL-CARRIER-PROTEIN] SYNTHASE, MITOCHONDRIAL"/>
    <property type="match status" value="1"/>
</dbReference>
<comment type="catalytic activity">
    <reaction evidence="15">
        <text>octanoyl-[ACP] + malonyl-[ACP] + H(+) = 3-oxodecanoyl-[ACP] + holo-[ACP] + CO2</text>
        <dbReference type="Rhea" id="RHEA:41852"/>
        <dbReference type="Rhea" id="RHEA-COMP:9623"/>
        <dbReference type="Rhea" id="RHEA-COMP:9636"/>
        <dbReference type="Rhea" id="RHEA-COMP:9637"/>
        <dbReference type="Rhea" id="RHEA-COMP:9685"/>
        <dbReference type="ChEBI" id="CHEBI:15378"/>
        <dbReference type="ChEBI" id="CHEBI:16526"/>
        <dbReference type="ChEBI" id="CHEBI:64479"/>
        <dbReference type="ChEBI" id="CHEBI:78449"/>
        <dbReference type="ChEBI" id="CHEBI:78463"/>
        <dbReference type="ChEBI" id="CHEBI:78464"/>
    </reaction>
    <physiologicalReaction direction="left-to-right" evidence="15">
        <dbReference type="Rhea" id="RHEA:41853"/>
    </physiologicalReaction>
</comment>
<dbReference type="CDD" id="cd00834">
    <property type="entry name" value="KAS_I_II"/>
    <property type="match status" value="1"/>
</dbReference>
<dbReference type="InterPro" id="IPR017568">
    <property type="entry name" value="3-oxoacyl-ACP_synth-2"/>
</dbReference>
<evidence type="ECO:0000256" key="11">
    <source>
        <dbReference type="ARBA" id="ARBA00047578"/>
    </source>
</evidence>
<dbReference type="Pfam" id="PF02801">
    <property type="entry name" value="Ketoacyl-synt_C"/>
    <property type="match status" value="1"/>
</dbReference>
<keyword evidence="22" id="KW-1185">Reference proteome</keyword>
<dbReference type="PIRSF" id="PIRSF000447">
    <property type="entry name" value="KAS_II"/>
    <property type="match status" value="1"/>
</dbReference>
<dbReference type="InterPro" id="IPR014031">
    <property type="entry name" value="Ketoacyl_synth_C"/>
</dbReference>
<accession>A0A158NG31</accession>
<dbReference type="InterPro" id="IPR000794">
    <property type="entry name" value="Beta-ketoacyl_synthase"/>
</dbReference>
<name>A0A158NG31_ATTCE</name>
<dbReference type="InterPro" id="IPR018201">
    <property type="entry name" value="Ketoacyl_synth_AS"/>
</dbReference>
<comment type="catalytic activity">
    <reaction evidence="11">
        <text>dodecanoyl-[ACP] + malonyl-[ACP] + H(+) = 3-oxotetradecanoyl-[ACP] + holo-[ACP] + CO2</text>
        <dbReference type="Rhea" id="RHEA:41884"/>
        <dbReference type="Rhea" id="RHEA-COMP:9623"/>
        <dbReference type="Rhea" id="RHEA-COMP:9644"/>
        <dbReference type="Rhea" id="RHEA-COMP:9645"/>
        <dbReference type="Rhea" id="RHEA-COMP:9685"/>
        <dbReference type="ChEBI" id="CHEBI:15378"/>
        <dbReference type="ChEBI" id="CHEBI:16526"/>
        <dbReference type="ChEBI" id="CHEBI:64479"/>
        <dbReference type="ChEBI" id="CHEBI:65264"/>
        <dbReference type="ChEBI" id="CHEBI:78449"/>
        <dbReference type="ChEBI" id="CHEBI:78473"/>
    </reaction>
    <physiologicalReaction direction="left-to-right" evidence="11">
        <dbReference type="Rhea" id="RHEA:41885"/>
    </physiologicalReaction>
</comment>
<dbReference type="eggNOG" id="KOG1394">
    <property type="taxonomic scope" value="Eukaryota"/>
</dbReference>
<keyword evidence="6" id="KW-0443">Lipid metabolism</keyword>
<sequence>MSIPLLHVSRSLTTAARSKRRVVITGIGTVCPLGVGTQNAWEALIDSKCGIARLSKPDYDKLPCKVAALVPKGNSSHELNIDSYFTKSELRTMCSATAYALIASEEALTDANWKPTDEANKRDTGVSVGIGMIDLVDVCMTYEALKKGYSKISPFFVPRILPNMAAGQISIKYGFRGPNHSVSTACATGAHAIGDAFRFIRGGETSVMICGGAEACISPLAIAAFCRLRALSTSKNNMPWEASRPFDRDRDGFVMGEGAAILVLEELNHALARNASIYAEVLGYGLSGDASHITAPSEDGTGALLAMDRTLKDAGIETSEVTHVNAHATSTPLGDAIEVKAIESLMGEHSKNVTITSTKGAHGHLLGAAGNLEAAFTILAIKEGIIPPTLNLHNLNMETNLRFASHTKMKWNTTTRRTALKNAFGFGGTNACLCFTQYVN</sequence>
<dbReference type="EnsemblMetazoa" id="XM_012201099.1">
    <property type="protein sequence ID" value="XP_012056489.1"/>
    <property type="gene ID" value="LOC105619582"/>
</dbReference>
<evidence type="ECO:0000256" key="6">
    <source>
        <dbReference type="ARBA" id="ARBA00023098"/>
    </source>
</evidence>
<organism evidence="21 22">
    <name type="scientific">Atta cephalotes</name>
    <name type="common">Leafcutter ant</name>
    <dbReference type="NCBI Taxonomy" id="12957"/>
    <lineage>
        <taxon>Eukaryota</taxon>
        <taxon>Metazoa</taxon>
        <taxon>Ecdysozoa</taxon>
        <taxon>Arthropoda</taxon>
        <taxon>Hexapoda</taxon>
        <taxon>Insecta</taxon>
        <taxon>Pterygota</taxon>
        <taxon>Neoptera</taxon>
        <taxon>Endopterygota</taxon>
        <taxon>Hymenoptera</taxon>
        <taxon>Apocrita</taxon>
        <taxon>Aculeata</taxon>
        <taxon>Formicoidea</taxon>
        <taxon>Formicidae</taxon>
        <taxon>Myrmicinae</taxon>
        <taxon>Atta</taxon>
    </lineage>
</organism>
<evidence type="ECO:0000313" key="22">
    <source>
        <dbReference type="Proteomes" id="UP000005205"/>
    </source>
</evidence>
<evidence type="ECO:0000256" key="15">
    <source>
        <dbReference type="ARBA" id="ARBA00049533"/>
    </source>
</evidence>
<comment type="catalytic activity">
    <reaction evidence="10">
        <text>tetradecanoyl-[ACP] + malonyl-[ACP] + H(+) = 3-oxohexadecanoyl-[ACP] + holo-[ACP] + CO2</text>
        <dbReference type="Rhea" id="RHEA:41900"/>
        <dbReference type="Rhea" id="RHEA-COMP:9623"/>
        <dbReference type="Rhea" id="RHEA-COMP:9648"/>
        <dbReference type="Rhea" id="RHEA-COMP:9649"/>
        <dbReference type="Rhea" id="RHEA-COMP:9685"/>
        <dbReference type="ChEBI" id="CHEBI:15378"/>
        <dbReference type="ChEBI" id="CHEBI:16526"/>
        <dbReference type="ChEBI" id="CHEBI:64479"/>
        <dbReference type="ChEBI" id="CHEBI:78449"/>
        <dbReference type="ChEBI" id="CHEBI:78477"/>
        <dbReference type="ChEBI" id="CHEBI:78478"/>
    </reaction>
    <physiologicalReaction direction="left-to-right" evidence="10">
        <dbReference type="Rhea" id="RHEA:41901"/>
    </physiologicalReaction>
</comment>
<evidence type="ECO:0000256" key="12">
    <source>
        <dbReference type="ARBA" id="ARBA00048506"/>
    </source>
</evidence>
<dbReference type="NCBIfam" id="NF005589">
    <property type="entry name" value="PRK07314.1"/>
    <property type="match status" value="1"/>
</dbReference>
<evidence type="ECO:0000256" key="16">
    <source>
        <dbReference type="ARBA" id="ARBA00054575"/>
    </source>
</evidence>
<dbReference type="PANTHER" id="PTHR11712">
    <property type="entry name" value="POLYKETIDE SYNTHASE-RELATED"/>
    <property type="match status" value="1"/>
</dbReference>
<keyword evidence="8" id="KW-0012">Acyltransferase</keyword>
<evidence type="ECO:0000256" key="7">
    <source>
        <dbReference type="ARBA" id="ARBA00023160"/>
    </source>
</evidence>
<dbReference type="OMA" id="QIGHCLG"/>
<comment type="function">
    <text evidence="16">May play a role in the biosynthesis of lipoic acid as well as longer chain fatty acids required for optimal mitochondrial function.</text>
</comment>
<dbReference type="EMBL" id="ADTU01014942">
    <property type="status" value="NOT_ANNOTATED_CDS"/>
    <property type="molecule type" value="Genomic_DNA"/>
</dbReference>
<evidence type="ECO:0000256" key="5">
    <source>
        <dbReference type="ARBA" id="ARBA00022832"/>
    </source>
</evidence>
<dbReference type="SUPFAM" id="SSF53901">
    <property type="entry name" value="Thiolase-like"/>
    <property type="match status" value="2"/>
</dbReference>
<evidence type="ECO:0000256" key="19">
    <source>
        <dbReference type="RuleBase" id="RU003694"/>
    </source>
</evidence>
<comment type="pathway">
    <text evidence="1">Lipid metabolism; fatty acid biosynthesis.</text>
</comment>